<dbReference type="EMBL" id="JH611157">
    <property type="protein sequence ID" value="EJP71465.1"/>
    <property type="molecule type" value="Genomic_DNA"/>
</dbReference>
<dbReference type="PANTHER" id="PTHR40086">
    <property type="entry name" value="PHOSPHOTRANSFERASE YTMP-RELATED"/>
    <property type="match status" value="1"/>
</dbReference>
<dbReference type="Pfam" id="PF01633">
    <property type="entry name" value="Choline_kinase"/>
    <property type="match status" value="1"/>
</dbReference>
<dbReference type="InterPro" id="IPR011009">
    <property type="entry name" value="Kinase-like_dom_sf"/>
</dbReference>
<dbReference type="InterPro" id="IPR052077">
    <property type="entry name" value="CcrZ_PhaseVar_Mediator"/>
</dbReference>
<sequence length="273" mass="32669">MIDITSDLKELNISYDKINVVRQGENSDTFLITTSKKKLIAKKFKNLNFKTITNTYLNKKILNQLVDKKLFPKVVYQSEEKDFLIYEYVESIKSNKDKLFYKNLGMKIREIHEIKPCKNNLTFEQQLNFYKMSLGKVNKEKVYTRIEDLLNDINIKKSKLVFSHNDLNANNILFNKDICIIDYEYSSLNNKFCDLSKVIFEFQMTEEEIESLLKGYRINFDDVTKKKIILWQRFNLYLDYIWSIIISSNENQLTKENIESFYLNKYIDFDLKN</sequence>
<name>J4WQ77_9GAMM</name>
<evidence type="ECO:0000313" key="2">
    <source>
        <dbReference type="Proteomes" id="UP000010305"/>
    </source>
</evidence>
<dbReference type="AlphaFoldDB" id="J4WQ77"/>
<protein>
    <submittedName>
        <fullName evidence="1">Phosphotransferase enzyme family protein</fullName>
    </submittedName>
</protein>
<dbReference type="SUPFAM" id="SSF56112">
    <property type="entry name" value="Protein kinase-like (PK-like)"/>
    <property type="match status" value="1"/>
</dbReference>
<gene>
    <name evidence="1" type="ORF">NT01SARS_1275</name>
</gene>
<dbReference type="Gene3D" id="3.90.1200.10">
    <property type="match status" value="1"/>
</dbReference>
<dbReference type="HOGENOM" id="CLU_1018993_0_0_6"/>
<organism evidence="1 2">
    <name type="scientific">SAR86 cluster bacterium SAR86A</name>
    <dbReference type="NCBI Taxonomy" id="1123866"/>
    <lineage>
        <taxon>Bacteria</taxon>
        <taxon>Pseudomonadati</taxon>
        <taxon>Pseudomonadota</taxon>
        <taxon>Gammaproteobacteria</taxon>
        <taxon>SAR86 cluster</taxon>
    </lineage>
</organism>
<dbReference type="STRING" id="1123866.NT01SARS_1275"/>
<accession>J4WQ77</accession>
<dbReference type="PANTHER" id="PTHR40086:SF1">
    <property type="entry name" value="CELL CYCLE REGULATOR CCRZ"/>
    <property type="match status" value="1"/>
</dbReference>
<proteinExistence type="predicted"/>
<dbReference type="Proteomes" id="UP000010305">
    <property type="component" value="Unassembled WGS sequence"/>
</dbReference>
<dbReference type="GO" id="GO:0016740">
    <property type="term" value="F:transferase activity"/>
    <property type="evidence" value="ECO:0007669"/>
    <property type="project" value="UniProtKB-KW"/>
</dbReference>
<reference evidence="1 2" key="1">
    <citation type="journal article" date="2012" name="ISME J.">
        <title>Genomic insights to SAR86, an abundant and uncultivated marine bacterial lineage.</title>
        <authorList>
            <person name="Dupont C.L."/>
            <person name="Rusch D.B."/>
            <person name="Yooseph S."/>
            <person name="Lombardo M.J."/>
            <person name="Richter R.A."/>
            <person name="Valas R."/>
            <person name="Novotny M."/>
            <person name="Yee-Greenbaum J."/>
            <person name="Selengut J.D."/>
            <person name="Haft D.H."/>
            <person name="Halpern A.L."/>
            <person name="Lasken R.S."/>
            <person name="Nealson K."/>
            <person name="Friedman R."/>
            <person name="Venter J.C."/>
        </authorList>
    </citation>
    <scope>NUCLEOTIDE SEQUENCE [LARGE SCALE GENOMIC DNA]</scope>
</reference>
<evidence type="ECO:0000313" key="1">
    <source>
        <dbReference type="EMBL" id="EJP71465.1"/>
    </source>
</evidence>
<keyword evidence="1" id="KW-0808">Transferase</keyword>